<organism evidence="4 5">
    <name type="scientific">Herbaspirillum rubrisubalbicans</name>
    <dbReference type="NCBI Taxonomy" id="80842"/>
    <lineage>
        <taxon>Bacteria</taxon>
        <taxon>Pseudomonadati</taxon>
        <taxon>Pseudomonadota</taxon>
        <taxon>Betaproteobacteria</taxon>
        <taxon>Burkholderiales</taxon>
        <taxon>Oxalobacteraceae</taxon>
        <taxon>Herbaspirillum</taxon>
    </lineage>
</organism>
<dbReference type="Gene3D" id="6.20.330.10">
    <property type="match status" value="1"/>
</dbReference>
<feature type="domain" description="Peptidase S49" evidence="3">
    <location>
        <begin position="129"/>
        <end position="275"/>
    </location>
</feature>
<accession>A0AAD0U9D8</accession>
<sequence>MKLIEILTSPWAIQPEKLCEIQGIYATHLRGEKIDIEAIEARLNRPLSSEQQDYEIRDNGVAVLSVDGVIAPKANLFTRVSGGASAQLLIKQVESAIADPRVSGLVLAVDSPGGSVLGTPELAATIRELSAEKPIVTVSEGTLASAAYWFGSAANAVYISGPTVNVGSIGVVMTHDYSPRATGGQATEITAGRYKRIASSVAPLTAEGKQYLQDQVDHIYSVFVDAVADHRGVAAEDVVQHMADGRVFIGQQAVDAGLVDGMATVDAIVQQMAADPNQFSARRVAQIAAKSNTAAGAGGALGGSTSPTVASAGAAKSHDPIHEENEMPDPVATVLTREALERDHAPLYAQLRTDFMAEGAASERQRILGIEAHSMPGHEALISTLKADGKTTPDQAAAQVLGAEKTKLAAMATNLKGDAPDPVKPTDDPQATSVKKPTHEAIAARAQEIVTAESNAGRRISYAQAAARANTELSAA</sequence>
<dbReference type="InterPro" id="IPR002142">
    <property type="entry name" value="Peptidase_S49"/>
</dbReference>
<dbReference type="Gene3D" id="3.90.226.10">
    <property type="entry name" value="2-enoyl-CoA Hydratase, Chain A, domain 1"/>
    <property type="match status" value="1"/>
</dbReference>
<keyword evidence="4" id="KW-0378">Hydrolase</keyword>
<dbReference type="InterPro" id="IPR029045">
    <property type="entry name" value="ClpP/crotonase-like_dom_sf"/>
</dbReference>
<dbReference type="Proteomes" id="UP000269199">
    <property type="component" value="Chromosome"/>
</dbReference>
<dbReference type="Pfam" id="PF01343">
    <property type="entry name" value="Peptidase_S49"/>
    <property type="match status" value="1"/>
</dbReference>
<dbReference type="InterPro" id="IPR033855">
    <property type="entry name" value="Protein_C"/>
</dbReference>
<dbReference type="AlphaFoldDB" id="A0AAD0U9D8"/>
<dbReference type="PANTHER" id="PTHR42987:SF4">
    <property type="entry name" value="PROTEASE SOHB-RELATED"/>
    <property type="match status" value="1"/>
</dbReference>
<dbReference type="GO" id="GO:0006508">
    <property type="term" value="P:proteolysis"/>
    <property type="evidence" value="ECO:0007669"/>
    <property type="project" value="UniProtKB-KW"/>
</dbReference>
<protein>
    <submittedName>
        <fullName evidence="4">Clp protease ClpP</fullName>
    </submittedName>
</protein>
<evidence type="ECO:0000256" key="1">
    <source>
        <dbReference type="ARBA" id="ARBA00008683"/>
    </source>
</evidence>
<reference evidence="4 5" key="1">
    <citation type="submission" date="2017-11" db="EMBL/GenBank/DDBJ databases">
        <title>Complete genome sequence of Herbaspirillum rubrisubalbicans DSM 11543.</title>
        <authorList>
            <person name="Chen M."/>
            <person name="An Q."/>
        </authorList>
    </citation>
    <scope>NUCLEOTIDE SEQUENCE [LARGE SCALE GENOMIC DNA]</scope>
    <source>
        <strain evidence="4 5">DSM 11543</strain>
    </source>
</reference>
<feature type="region of interest" description="Disordered" evidence="2">
    <location>
        <begin position="415"/>
        <end position="439"/>
    </location>
</feature>
<name>A0AAD0U9D8_9BURK</name>
<dbReference type="RefSeq" id="WP_123020428.1">
    <property type="nucleotide sequence ID" value="NZ_CP024996.1"/>
</dbReference>
<feature type="compositionally biased region" description="Basic and acidic residues" evidence="2">
    <location>
        <begin position="418"/>
        <end position="427"/>
    </location>
</feature>
<evidence type="ECO:0000259" key="3">
    <source>
        <dbReference type="Pfam" id="PF01343"/>
    </source>
</evidence>
<evidence type="ECO:0000313" key="4">
    <source>
        <dbReference type="EMBL" id="AYR24252.1"/>
    </source>
</evidence>
<gene>
    <name evidence="4" type="ORF">RC54_10615</name>
</gene>
<dbReference type="EMBL" id="CP024996">
    <property type="protein sequence ID" value="AYR24252.1"/>
    <property type="molecule type" value="Genomic_DNA"/>
</dbReference>
<feature type="compositionally biased region" description="Basic and acidic residues" evidence="2">
    <location>
        <begin position="316"/>
        <end position="325"/>
    </location>
</feature>
<dbReference type="PANTHER" id="PTHR42987">
    <property type="entry name" value="PEPTIDASE S49"/>
    <property type="match status" value="1"/>
</dbReference>
<proteinExistence type="inferred from homology"/>
<feature type="region of interest" description="Disordered" evidence="2">
    <location>
        <begin position="295"/>
        <end position="326"/>
    </location>
</feature>
<dbReference type="GO" id="GO:0008233">
    <property type="term" value="F:peptidase activity"/>
    <property type="evidence" value="ECO:0007669"/>
    <property type="project" value="UniProtKB-KW"/>
</dbReference>
<evidence type="ECO:0000256" key="2">
    <source>
        <dbReference type="SAM" id="MobiDB-lite"/>
    </source>
</evidence>
<comment type="similarity">
    <text evidence="1">Belongs to the peptidase S49 family.</text>
</comment>
<evidence type="ECO:0000313" key="5">
    <source>
        <dbReference type="Proteomes" id="UP000269199"/>
    </source>
</evidence>
<dbReference type="CDD" id="cd07022">
    <property type="entry name" value="S49_Sppa_36K_type"/>
    <property type="match status" value="1"/>
</dbReference>
<dbReference type="SUPFAM" id="SSF52096">
    <property type="entry name" value="ClpP/crotonase"/>
    <property type="match status" value="1"/>
</dbReference>
<keyword evidence="4" id="KW-0645">Protease</keyword>